<comment type="function">
    <text evidence="2">Acts on leucine, isoleucine and valine.</text>
</comment>
<dbReference type="InterPro" id="IPR033939">
    <property type="entry name" value="BCAT_family"/>
</dbReference>
<proteinExistence type="inferred from homology"/>
<dbReference type="AlphaFoldDB" id="A0A383RVS8"/>
<comment type="catalytic activity">
    <reaction evidence="14 20">
        <text>L-valine + 2-oxoglutarate = 3-methyl-2-oxobutanoate + L-glutamate</text>
        <dbReference type="Rhea" id="RHEA:24813"/>
        <dbReference type="ChEBI" id="CHEBI:11851"/>
        <dbReference type="ChEBI" id="CHEBI:16810"/>
        <dbReference type="ChEBI" id="CHEBI:29985"/>
        <dbReference type="ChEBI" id="CHEBI:57762"/>
        <dbReference type="EC" id="2.6.1.42"/>
    </reaction>
</comment>
<comment type="pathway">
    <text evidence="3 21">Amino-acid biosynthesis; L-isoleucine biosynthesis; L-isoleucine from 2-oxobutanoate: step 4/4.</text>
</comment>
<feature type="modified residue" description="N6-(pyridoxal phosphate)lysine" evidence="17">
    <location>
        <position position="204"/>
    </location>
</feature>
<dbReference type="EC" id="2.6.1.42" evidence="7 20"/>
<comment type="similarity">
    <text evidence="6 18">Belongs to the class-IV pyridoxal-phosphate-dependent aminotransferase family.</text>
</comment>
<evidence type="ECO:0000256" key="14">
    <source>
        <dbReference type="ARBA" id="ARBA00048212"/>
    </source>
</evidence>
<evidence type="ECO:0000256" key="1">
    <source>
        <dbReference type="ARBA" id="ARBA00001933"/>
    </source>
</evidence>
<evidence type="ECO:0000256" key="15">
    <source>
        <dbReference type="ARBA" id="ARBA00048798"/>
    </source>
</evidence>
<dbReference type="Gene3D" id="3.30.470.10">
    <property type="match status" value="1"/>
</dbReference>
<keyword evidence="11 20" id="KW-0808">Transferase</keyword>
<evidence type="ECO:0000256" key="4">
    <source>
        <dbReference type="ARBA" id="ARBA00004931"/>
    </source>
</evidence>
<comment type="cofactor">
    <cofactor evidence="1 19">
        <name>pyridoxal 5'-phosphate</name>
        <dbReference type="ChEBI" id="CHEBI:597326"/>
    </cofactor>
</comment>
<dbReference type="PANTHER" id="PTHR11825">
    <property type="entry name" value="SUBGROUP IIII AMINOTRANSFERASE"/>
    <property type="match status" value="1"/>
</dbReference>
<evidence type="ECO:0000256" key="7">
    <source>
        <dbReference type="ARBA" id="ARBA00013053"/>
    </source>
</evidence>
<dbReference type="Gene3D" id="3.20.10.10">
    <property type="entry name" value="D-amino Acid Aminotransferase, subunit A, domain 2"/>
    <property type="match status" value="1"/>
</dbReference>
<dbReference type="InterPro" id="IPR043132">
    <property type="entry name" value="BCAT-like_C"/>
</dbReference>
<keyword evidence="10 20" id="KW-0028">Amino-acid biosynthesis</keyword>
<dbReference type="InterPro" id="IPR036038">
    <property type="entry name" value="Aminotransferase-like"/>
</dbReference>
<dbReference type="InterPro" id="IPR043131">
    <property type="entry name" value="BCAT-like_N"/>
</dbReference>
<comment type="pathway">
    <text evidence="5 21">Amino-acid biosynthesis; L-leucine biosynthesis; L-leucine from 3-methyl-2-oxobutanoate: step 4/4.</text>
</comment>
<dbReference type="InterPro" id="IPR001544">
    <property type="entry name" value="Aminotrans_IV"/>
</dbReference>
<keyword evidence="12 19" id="KW-0663">Pyridoxal phosphate</keyword>
<evidence type="ECO:0000313" key="22">
    <source>
        <dbReference type="EMBL" id="SYX90498.1"/>
    </source>
</evidence>
<dbReference type="PROSITE" id="PS00770">
    <property type="entry name" value="AA_TRANSFER_CLASS_4"/>
    <property type="match status" value="1"/>
</dbReference>
<gene>
    <name evidence="22" type="primary">ilvE</name>
    <name evidence="22" type="ORF">CCOS865_02765</name>
</gene>
<dbReference type="NCBIfam" id="NF009897">
    <property type="entry name" value="PRK13357.1"/>
    <property type="match status" value="1"/>
</dbReference>
<accession>A0A383RVS8</accession>
<evidence type="ECO:0000256" key="20">
    <source>
        <dbReference type="RuleBase" id="RU004517"/>
    </source>
</evidence>
<dbReference type="UniPathway" id="UPA00047">
    <property type="reaction ID" value="UER00058"/>
</dbReference>
<evidence type="ECO:0000256" key="16">
    <source>
        <dbReference type="ARBA" id="ARBA00049229"/>
    </source>
</evidence>
<evidence type="ECO:0000256" key="5">
    <source>
        <dbReference type="ARBA" id="ARBA00005072"/>
    </source>
</evidence>
<dbReference type="Pfam" id="PF01063">
    <property type="entry name" value="Aminotran_4"/>
    <property type="match status" value="1"/>
</dbReference>
<keyword evidence="9 20" id="KW-0032">Aminotransferase</keyword>
<protein>
    <recommendedName>
        <fullName evidence="8 20">Branched-chain-amino-acid aminotransferase</fullName>
        <ecNumber evidence="7 20">2.6.1.42</ecNumber>
    </recommendedName>
</protein>
<dbReference type="GO" id="GO:0052655">
    <property type="term" value="F:L-valine-2-oxoglutarate transaminase activity"/>
    <property type="evidence" value="ECO:0007669"/>
    <property type="project" value="RHEA"/>
</dbReference>
<dbReference type="GO" id="GO:0009099">
    <property type="term" value="P:L-valine biosynthetic process"/>
    <property type="evidence" value="ECO:0007669"/>
    <property type="project" value="UniProtKB-UniPathway"/>
</dbReference>
<dbReference type="InterPro" id="IPR005786">
    <property type="entry name" value="B_amino_transII"/>
</dbReference>
<evidence type="ECO:0000256" key="8">
    <source>
        <dbReference type="ARBA" id="ARBA00018179"/>
    </source>
</evidence>
<evidence type="ECO:0000256" key="13">
    <source>
        <dbReference type="ARBA" id="ARBA00023304"/>
    </source>
</evidence>
<dbReference type="GO" id="GO:0052656">
    <property type="term" value="F:L-isoleucine-2-oxoglutarate transaminase activity"/>
    <property type="evidence" value="ECO:0007669"/>
    <property type="project" value="RHEA"/>
</dbReference>
<sequence>MNTTTAISFQYIKNPAALNDAQRSQRLQAPGFGRVFTDYMATIKYSPDAGWHDAKIEPRTALSLDPATLVLHYAQEIFEGMKAYRLPDGRAALFRPNENAKRFRNSARRLAMPELPEAFFTEAVRRLVKQEDKWIPTEEGSALYLRPFMIATEAVLGVKPSTEYLFCVIANPVGSYFKGGDDGVSVWVSDTYIRAAVGGTGDAKCGGNYAASLAAHAEATQHNCDQVVFLDAVERTWIEELGAMNIFFVFKDGSIQTPPLTGTILPGITRASLIELATREGISVREEPYSIDAWQQDALSGEGVEAFACGTAAVITPIGNVKGRQHEFVIGDGRPGSTTLMLKEKLTQMQNGRRPDPFGWVEPIN</sequence>
<evidence type="ECO:0000256" key="19">
    <source>
        <dbReference type="RuleBase" id="RU004516"/>
    </source>
</evidence>
<comment type="catalytic activity">
    <reaction evidence="15 20">
        <text>L-isoleucine + 2-oxoglutarate = (S)-3-methyl-2-oxopentanoate + L-glutamate</text>
        <dbReference type="Rhea" id="RHEA:24801"/>
        <dbReference type="ChEBI" id="CHEBI:16810"/>
        <dbReference type="ChEBI" id="CHEBI:29985"/>
        <dbReference type="ChEBI" id="CHEBI:35146"/>
        <dbReference type="ChEBI" id="CHEBI:58045"/>
        <dbReference type="EC" id="2.6.1.42"/>
    </reaction>
</comment>
<evidence type="ECO:0000256" key="9">
    <source>
        <dbReference type="ARBA" id="ARBA00022576"/>
    </source>
</evidence>
<dbReference type="GO" id="GO:0009098">
    <property type="term" value="P:L-leucine biosynthetic process"/>
    <property type="evidence" value="ECO:0007669"/>
    <property type="project" value="UniProtKB-UniPathway"/>
</dbReference>
<keyword evidence="23" id="KW-1185">Reference proteome</keyword>
<name>A0A383RVS8_9PSED</name>
<comment type="catalytic activity">
    <reaction evidence="16 20">
        <text>L-leucine + 2-oxoglutarate = 4-methyl-2-oxopentanoate + L-glutamate</text>
        <dbReference type="Rhea" id="RHEA:18321"/>
        <dbReference type="ChEBI" id="CHEBI:16810"/>
        <dbReference type="ChEBI" id="CHEBI:17865"/>
        <dbReference type="ChEBI" id="CHEBI:29985"/>
        <dbReference type="ChEBI" id="CHEBI:57427"/>
        <dbReference type="EC" id="2.6.1.42"/>
    </reaction>
</comment>
<dbReference type="Proteomes" id="UP000263595">
    <property type="component" value="Unassembled WGS sequence"/>
</dbReference>
<evidence type="ECO:0000256" key="10">
    <source>
        <dbReference type="ARBA" id="ARBA00022605"/>
    </source>
</evidence>
<dbReference type="PANTHER" id="PTHR11825:SF44">
    <property type="entry name" value="BRANCHED-CHAIN-AMINO-ACID AMINOTRANSFERASE"/>
    <property type="match status" value="1"/>
</dbReference>
<dbReference type="RefSeq" id="WP_244216111.1">
    <property type="nucleotide sequence ID" value="NZ_CBCSFL010000007.1"/>
</dbReference>
<evidence type="ECO:0000256" key="2">
    <source>
        <dbReference type="ARBA" id="ARBA00003109"/>
    </source>
</evidence>
<evidence type="ECO:0000256" key="12">
    <source>
        <dbReference type="ARBA" id="ARBA00022898"/>
    </source>
</evidence>
<keyword evidence="13 20" id="KW-0100">Branched-chain amino acid biosynthesis</keyword>
<evidence type="ECO:0000256" key="6">
    <source>
        <dbReference type="ARBA" id="ARBA00009320"/>
    </source>
</evidence>
<dbReference type="NCBIfam" id="TIGR01123">
    <property type="entry name" value="ilvE_II"/>
    <property type="match status" value="1"/>
</dbReference>
<dbReference type="UniPathway" id="UPA00048">
    <property type="reaction ID" value="UER00073"/>
</dbReference>
<evidence type="ECO:0000256" key="3">
    <source>
        <dbReference type="ARBA" id="ARBA00004824"/>
    </source>
</evidence>
<dbReference type="GO" id="GO:0009097">
    <property type="term" value="P:isoleucine biosynthetic process"/>
    <property type="evidence" value="ECO:0007669"/>
    <property type="project" value="UniProtKB-UniPathway"/>
</dbReference>
<organism evidence="22 23">
    <name type="scientific">Pseudomonas reidholzensis</name>
    <dbReference type="NCBI Taxonomy" id="1785162"/>
    <lineage>
        <taxon>Bacteria</taxon>
        <taxon>Pseudomonadati</taxon>
        <taxon>Pseudomonadota</taxon>
        <taxon>Gammaproteobacteria</taxon>
        <taxon>Pseudomonadales</taxon>
        <taxon>Pseudomonadaceae</taxon>
        <taxon>Pseudomonas</taxon>
    </lineage>
</organism>
<evidence type="ECO:0000256" key="18">
    <source>
        <dbReference type="RuleBase" id="RU004106"/>
    </source>
</evidence>
<dbReference type="PIRSF" id="PIRSF006468">
    <property type="entry name" value="BCAT1"/>
    <property type="match status" value="1"/>
</dbReference>
<evidence type="ECO:0000256" key="17">
    <source>
        <dbReference type="PIRSR" id="PIRSR006468-1"/>
    </source>
</evidence>
<dbReference type="GO" id="GO:0052654">
    <property type="term" value="F:L-leucine-2-oxoglutarate transaminase activity"/>
    <property type="evidence" value="ECO:0007669"/>
    <property type="project" value="RHEA"/>
</dbReference>
<comment type="pathway">
    <text evidence="4 21">Amino-acid biosynthesis; L-valine biosynthesis; L-valine from pyruvate: step 4/4.</text>
</comment>
<dbReference type="CDD" id="cd01557">
    <property type="entry name" value="BCAT_beta_family"/>
    <property type="match status" value="1"/>
</dbReference>
<evidence type="ECO:0000256" key="11">
    <source>
        <dbReference type="ARBA" id="ARBA00022679"/>
    </source>
</evidence>
<evidence type="ECO:0000313" key="23">
    <source>
        <dbReference type="Proteomes" id="UP000263595"/>
    </source>
</evidence>
<dbReference type="UniPathway" id="UPA00049">
    <property type="reaction ID" value="UER00062"/>
</dbReference>
<dbReference type="InterPro" id="IPR018300">
    <property type="entry name" value="Aminotrans_IV_CS"/>
</dbReference>
<reference evidence="23" key="1">
    <citation type="submission" date="2018-08" db="EMBL/GenBank/DDBJ databases">
        <authorList>
            <person name="Blom J."/>
        </authorList>
    </citation>
    <scope>NUCLEOTIDE SEQUENCE [LARGE SCALE GENOMIC DNA]</scope>
    <source>
        <strain evidence="23">CCOS 865</strain>
    </source>
</reference>
<evidence type="ECO:0000256" key="21">
    <source>
        <dbReference type="RuleBase" id="RU004519"/>
    </source>
</evidence>
<dbReference type="SUPFAM" id="SSF56752">
    <property type="entry name" value="D-aminoacid aminotransferase-like PLP-dependent enzymes"/>
    <property type="match status" value="1"/>
</dbReference>
<dbReference type="EMBL" id="UNOZ01000019">
    <property type="protein sequence ID" value="SYX90498.1"/>
    <property type="molecule type" value="Genomic_DNA"/>
</dbReference>